<evidence type="ECO:0000256" key="1">
    <source>
        <dbReference type="ARBA" id="ARBA00022729"/>
    </source>
</evidence>
<evidence type="ECO:0000256" key="2">
    <source>
        <dbReference type="SAM" id="SignalP"/>
    </source>
</evidence>
<gene>
    <name evidence="4" type="ORF">GCM10009118_00020</name>
</gene>
<dbReference type="Pfam" id="PF18962">
    <property type="entry name" value="Por_Secre_tail"/>
    <property type="match status" value="1"/>
</dbReference>
<evidence type="ECO:0000313" key="5">
    <source>
        <dbReference type="Proteomes" id="UP001501126"/>
    </source>
</evidence>
<feature type="signal peptide" evidence="2">
    <location>
        <begin position="1"/>
        <end position="22"/>
    </location>
</feature>
<sequence>MIKFKQIACLCIVLLFSITSNAQTKTLSTISVNGSQDNINFATCSSIQPINFFFNSIRTYESNVSSAQSFSYEINFYRNGNQIDSKTYNSGDQEINCSGLIICPNIYYTFDNVEPLSGYYYAKIIIRRYILGFYVETLVTEQTNTIVVTRPDDGLYSVCSGSDYDNSFSRCQDVNEIYQFVPGEYFFVQKNAGMIYKFSSLGSSGDNVWGLSFNPPANLPGYSNLIGYNDFNTPITDMVYTSDGKTIISFNDGKILKINGTGGSGANMFAVTESTNGFANISPYNYYSGHHKFLSGITDLFIKDDKLFISCINKGMLKINGSGGSGANMFAITETPTSFSSLPGYNYYSGHSYFLSPVNKVFSVGSFMFVSTLDGKLLKINNTGGTGANMFAITETTSGYSTIPSYNFYSGHSKFMGPVSEMYSNGTYLFLGFYNGKILKINGTGGSGANMFAVSENASGFSGIPSYNYYVGYSNYSSAINKITHNPSGNRLFITFGNGKIMKVFNSGGTGANMFNATEVLHGFVTTSGAYATQLEGSAHFASSVTDIDFYGNTQMICLANNKVLKINGNGGSGANMYAVAQTGNGFRPLLGYTQYLTGSQLFSCQLLVLMKKEASVEEDEAFAETEEPSLAIKVYPNPFEESISLSIPVELQTSDVAISLVDINGRVLLTTAGNQSGTLDTSYLPSGFYLVVVKQNDALLHTSRVVKN</sequence>
<dbReference type="InterPro" id="IPR036322">
    <property type="entry name" value="WD40_repeat_dom_sf"/>
</dbReference>
<name>A0ABN1MK29_9FLAO</name>
<dbReference type="Proteomes" id="UP001501126">
    <property type="component" value="Unassembled WGS sequence"/>
</dbReference>
<accession>A0ABN1MK29</accession>
<evidence type="ECO:0000259" key="3">
    <source>
        <dbReference type="Pfam" id="PF18962"/>
    </source>
</evidence>
<dbReference type="InterPro" id="IPR026444">
    <property type="entry name" value="Secre_tail"/>
</dbReference>
<dbReference type="EMBL" id="BAAAFH010000001">
    <property type="protein sequence ID" value="GAA0873594.1"/>
    <property type="molecule type" value="Genomic_DNA"/>
</dbReference>
<evidence type="ECO:0000313" key="4">
    <source>
        <dbReference type="EMBL" id="GAA0873594.1"/>
    </source>
</evidence>
<reference evidence="4 5" key="1">
    <citation type="journal article" date="2019" name="Int. J. Syst. Evol. Microbiol.">
        <title>The Global Catalogue of Microorganisms (GCM) 10K type strain sequencing project: providing services to taxonomists for standard genome sequencing and annotation.</title>
        <authorList>
            <consortium name="The Broad Institute Genomics Platform"/>
            <consortium name="The Broad Institute Genome Sequencing Center for Infectious Disease"/>
            <person name="Wu L."/>
            <person name="Ma J."/>
        </authorList>
    </citation>
    <scope>NUCLEOTIDE SEQUENCE [LARGE SCALE GENOMIC DNA]</scope>
    <source>
        <strain evidence="4 5">JCM 16083</strain>
    </source>
</reference>
<dbReference type="SUPFAM" id="SSF50978">
    <property type="entry name" value="WD40 repeat-like"/>
    <property type="match status" value="1"/>
</dbReference>
<keyword evidence="5" id="KW-1185">Reference proteome</keyword>
<proteinExistence type="predicted"/>
<dbReference type="RefSeq" id="WP_343783780.1">
    <property type="nucleotide sequence ID" value="NZ_BAAAFH010000001.1"/>
</dbReference>
<organism evidence="4 5">
    <name type="scientific">Wandonia haliotis</name>
    <dbReference type="NCBI Taxonomy" id="574963"/>
    <lineage>
        <taxon>Bacteria</taxon>
        <taxon>Pseudomonadati</taxon>
        <taxon>Bacteroidota</taxon>
        <taxon>Flavobacteriia</taxon>
        <taxon>Flavobacteriales</taxon>
        <taxon>Crocinitomicaceae</taxon>
        <taxon>Wandonia</taxon>
    </lineage>
</organism>
<feature type="chain" id="PRO_5045115094" description="Secretion system C-terminal sorting domain-containing protein" evidence="2">
    <location>
        <begin position="23"/>
        <end position="709"/>
    </location>
</feature>
<keyword evidence="1 2" id="KW-0732">Signal</keyword>
<comment type="caution">
    <text evidence="4">The sequence shown here is derived from an EMBL/GenBank/DDBJ whole genome shotgun (WGS) entry which is preliminary data.</text>
</comment>
<protein>
    <recommendedName>
        <fullName evidence="3">Secretion system C-terminal sorting domain-containing protein</fullName>
    </recommendedName>
</protein>
<dbReference type="NCBIfam" id="TIGR04183">
    <property type="entry name" value="Por_Secre_tail"/>
    <property type="match status" value="1"/>
</dbReference>
<feature type="domain" description="Secretion system C-terminal sorting" evidence="3">
    <location>
        <begin position="635"/>
        <end position="699"/>
    </location>
</feature>